<sequence>MIWMRQKHLKSGFLKLRKAILVALMMVKLKLNFQKTLLFALHMSIFIQLYPPFIQHLKTILMIHHIFKIKLFWYLQMNNLMLPMTTF</sequence>
<reference evidence="2 3" key="1">
    <citation type="journal article" date="2017" name="Nat. Commun.">
        <title>Genome assembly with in vitro proximity ligation data and whole-genome triplication in lettuce.</title>
        <authorList>
            <person name="Reyes-Chin-Wo S."/>
            <person name="Wang Z."/>
            <person name="Yang X."/>
            <person name="Kozik A."/>
            <person name="Arikit S."/>
            <person name="Song C."/>
            <person name="Xia L."/>
            <person name="Froenicke L."/>
            <person name="Lavelle D.O."/>
            <person name="Truco M.J."/>
            <person name="Xia R."/>
            <person name="Zhu S."/>
            <person name="Xu C."/>
            <person name="Xu H."/>
            <person name="Xu X."/>
            <person name="Cox K."/>
            <person name="Korf I."/>
            <person name="Meyers B.C."/>
            <person name="Michelmore R.W."/>
        </authorList>
    </citation>
    <scope>NUCLEOTIDE SEQUENCE [LARGE SCALE GENOMIC DNA]</scope>
    <source>
        <strain evidence="3">cv. Salinas</strain>
        <tissue evidence="2">Seedlings</tissue>
    </source>
</reference>
<keyword evidence="3" id="KW-1185">Reference proteome</keyword>
<keyword evidence="1" id="KW-0472">Membrane</keyword>
<evidence type="ECO:0000313" key="3">
    <source>
        <dbReference type="Proteomes" id="UP000235145"/>
    </source>
</evidence>
<name>A0A9R1UKY8_LACSA</name>
<feature type="transmembrane region" description="Helical" evidence="1">
    <location>
        <begin position="37"/>
        <end position="54"/>
    </location>
</feature>
<keyword evidence="1" id="KW-1133">Transmembrane helix</keyword>
<proteinExistence type="predicted"/>
<gene>
    <name evidence="2" type="ORF">LSAT_V11C800419730</name>
</gene>
<evidence type="ECO:0000256" key="1">
    <source>
        <dbReference type="SAM" id="Phobius"/>
    </source>
</evidence>
<keyword evidence="1" id="KW-0812">Transmembrane</keyword>
<dbReference type="EMBL" id="NBSK02000008">
    <property type="protein sequence ID" value="KAJ0188952.1"/>
    <property type="molecule type" value="Genomic_DNA"/>
</dbReference>
<comment type="caution">
    <text evidence="2">The sequence shown here is derived from an EMBL/GenBank/DDBJ whole genome shotgun (WGS) entry which is preliminary data.</text>
</comment>
<protein>
    <submittedName>
        <fullName evidence="2">Uncharacterized protein</fullName>
    </submittedName>
</protein>
<organism evidence="2 3">
    <name type="scientific">Lactuca sativa</name>
    <name type="common">Garden lettuce</name>
    <dbReference type="NCBI Taxonomy" id="4236"/>
    <lineage>
        <taxon>Eukaryota</taxon>
        <taxon>Viridiplantae</taxon>
        <taxon>Streptophyta</taxon>
        <taxon>Embryophyta</taxon>
        <taxon>Tracheophyta</taxon>
        <taxon>Spermatophyta</taxon>
        <taxon>Magnoliopsida</taxon>
        <taxon>eudicotyledons</taxon>
        <taxon>Gunneridae</taxon>
        <taxon>Pentapetalae</taxon>
        <taxon>asterids</taxon>
        <taxon>campanulids</taxon>
        <taxon>Asterales</taxon>
        <taxon>Asteraceae</taxon>
        <taxon>Cichorioideae</taxon>
        <taxon>Cichorieae</taxon>
        <taxon>Lactucinae</taxon>
        <taxon>Lactuca</taxon>
    </lineage>
</organism>
<dbReference type="AlphaFoldDB" id="A0A9R1UKY8"/>
<dbReference type="Proteomes" id="UP000235145">
    <property type="component" value="Unassembled WGS sequence"/>
</dbReference>
<accession>A0A9R1UKY8</accession>
<evidence type="ECO:0000313" key="2">
    <source>
        <dbReference type="EMBL" id="KAJ0188952.1"/>
    </source>
</evidence>